<gene>
    <name evidence="1" type="ORF">AMK59_8478</name>
</gene>
<accession>A0A0T6AXI4</accession>
<reference evidence="1 2" key="1">
    <citation type="submission" date="2015-09" db="EMBL/GenBank/DDBJ databases">
        <title>Draft genome of the scarab beetle Oryctes borbonicus.</title>
        <authorList>
            <person name="Meyer J.M."/>
            <person name="Markov G.V."/>
            <person name="Baskaran P."/>
            <person name="Herrmann M."/>
            <person name="Sommer R.J."/>
            <person name="Roedelsperger C."/>
        </authorList>
    </citation>
    <scope>NUCLEOTIDE SEQUENCE [LARGE SCALE GENOMIC DNA]</scope>
    <source>
        <strain evidence="1">OB123</strain>
        <tissue evidence="1">Whole animal</tissue>
    </source>
</reference>
<dbReference type="EMBL" id="LJIG01022635">
    <property type="protein sequence ID" value="KRT79518.1"/>
    <property type="molecule type" value="Genomic_DNA"/>
</dbReference>
<comment type="caution">
    <text evidence="1">The sequence shown here is derived from an EMBL/GenBank/DDBJ whole genome shotgun (WGS) entry which is preliminary data.</text>
</comment>
<keyword evidence="2" id="KW-1185">Reference proteome</keyword>
<organism evidence="1 2">
    <name type="scientific">Oryctes borbonicus</name>
    <dbReference type="NCBI Taxonomy" id="1629725"/>
    <lineage>
        <taxon>Eukaryota</taxon>
        <taxon>Metazoa</taxon>
        <taxon>Ecdysozoa</taxon>
        <taxon>Arthropoda</taxon>
        <taxon>Hexapoda</taxon>
        <taxon>Insecta</taxon>
        <taxon>Pterygota</taxon>
        <taxon>Neoptera</taxon>
        <taxon>Endopterygota</taxon>
        <taxon>Coleoptera</taxon>
        <taxon>Polyphaga</taxon>
        <taxon>Scarabaeiformia</taxon>
        <taxon>Scarabaeidae</taxon>
        <taxon>Dynastinae</taxon>
        <taxon>Oryctes</taxon>
    </lineage>
</organism>
<evidence type="ECO:0000313" key="1">
    <source>
        <dbReference type="EMBL" id="KRT79518.1"/>
    </source>
</evidence>
<feature type="non-terminal residue" evidence="1">
    <location>
        <position position="1"/>
    </location>
</feature>
<name>A0A0T6AXI4_9SCAR</name>
<evidence type="ECO:0000313" key="2">
    <source>
        <dbReference type="Proteomes" id="UP000051574"/>
    </source>
</evidence>
<proteinExistence type="predicted"/>
<dbReference type="AlphaFoldDB" id="A0A0T6AXI4"/>
<sequence>YRAMRNRGVEIYLTNDYQNAANLDVKSLINIKGISDNNITDLLLHMHNFITGLVIADKPNIETILQSSFLICQQLKRGIELEEAITSTIVDIYYKSRSDYDFNTNDAIGVIKNEIRRRLNEEKCT</sequence>
<feature type="non-terminal residue" evidence="1">
    <location>
        <position position="125"/>
    </location>
</feature>
<dbReference type="Proteomes" id="UP000051574">
    <property type="component" value="Unassembled WGS sequence"/>
</dbReference>
<protein>
    <submittedName>
        <fullName evidence="1">Uncharacterized protein</fullName>
    </submittedName>
</protein>
<dbReference type="OrthoDB" id="6151809at2759"/>